<dbReference type="GO" id="GO:0043005">
    <property type="term" value="C:neuron projection"/>
    <property type="evidence" value="ECO:0007669"/>
    <property type="project" value="TreeGrafter"/>
</dbReference>
<accession>A0AAV8Z8C0</accession>
<dbReference type="SUPFAM" id="SSF81321">
    <property type="entry name" value="Family A G protein-coupled receptor-like"/>
    <property type="match status" value="1"/>
</dbReference>
<dbReference type="PROSITE" id="PS50262">
    <property type="entry name" value="G_PROTEIN_RECEP_F1_2"/>
    <property type="match status" value="1"/>
</dbReference>
<evidence type="ECO:0000256" key="9">
    <source>
        <dbReference type="SAM" id="Phobius"/>
    </source>
</evidence>
<dbReference type="Pfam" id="PF00001">
    <property type="entry name" value="7tm_1"/>
    <property type="match status" value="1"/>
</dbReference>
<evidence type="ECO:0000259" key="10">
    <source>
        <dbReference type="PROSITE" id="PS50262"/>
    </source>
</evidence>
<evidence type="ECO:0000256" key="6">
    <source>
        <dbReference type="ARBA" id="ARBA00023136"/>
    </source>
</evidence>
<dbReference type="PANTHER" id="PTHR24235:SF29">
    <property type="entry name" value="GH23382P"/>
    <property type="match status" value="1"/>
</dbReference>
<comment type="subcellular location">
    <subcellularLocation>
        <location evidence="1">Membrane</location>
        <topology evidence="1">Multi-pass membrane protein</topology>
    </subcellularLocation>
</comment>
<dbReference type="AlphaFoldDB" id="A0AAV8Z8C0"/>
<evidence type="ECO:0000256" key="7">
    <source>
        <dbReference type="ARBA" id="ARBA00023170"/>
    </source>
</evidence>
<dbReference type="PANTHER" id="PTHR24235">
    <property type="entry name" value="NEUROPEPTIDE Y RECEPTOR"/>
    <property type="match status" value="1"/>
</dbReference>
<gene>
    <name evidence="11" type="ORF">NQ314_006210</name>
</gene>
<evidence type="ECO:0000256" key="2">
    <source>
        <dbReference type="ARBA" id="ARBA00010663"/>
    </source>
</evidence>
<evidence type="ECO:0000313" key="11">
    <source>
        <dbReference type="EMBL" id="KAJ8959780.1"/>
    </source>
</evidence>
<evidence type="ECO:0000256" key="1">
    <source>
        <dbReference type="ARBA" id="ARBA00004141"/>
    </source>
</evidence>
<dbReference type="GO" id="GO:0008188">
    <property type="term" value="F:neuropeptide receptor activity"/>
    <property type="evidence" value="ECO:0007669"/>
    <property type="project" value="TreeGrafter"/>
</dbReference>
<dbReference type="Gene3D" id="1.20.1070.10">
    <property type="entry name" value="Rhodopsin 7-helix transmembrane proteins"/>
    <property type="match status" value="1"/>
</dbReference>
<evidence type="ECO:0000256" key="5">
    <source>
        <dbReference type="ARBA" id="ARBA00023040"/>
    </source>
</evidence>
<feature type="transmembrane region" description="Helical" evidence="9">
    <location>
        <begin position="7"/>
        <end position="30"/>
    </location>
</feature>
<keyword evidence="5" id="KW-0297">G-protein coupled receptor</keyword>
<dbReference type="PROSITE" id="PS00237">
    <property type="entry name" value="G_PROTEIN_RECEP_F1_1"/>
    <property type="match status" value="1"/>
</dbReference>
<sequence length="86" mass="9909">MGILGDFLCYFIPMGQVLGTTASSFALLAIALDRYQNVTVAIISKRWNPNLWKCLLAAFLSWIVSSGWSWKLFKYKGFFHYKMSKF</sequence>
<protein>
    <recommendedName>
        <fullName evidence="10">G-protein coupled receptors family 1 profile domain-containing protein</fullName>
    </recommendedName>
</protein>
<keyword evidence="6 9" id="KW-0472">Membrane</keyword>
<feature type="transmembrane region" description="Helical" evidence="9">
    <location>
        <begin position="50"/>
        <end position="73"/>
    </location>
</feature>
<feature type="domain" description="G-protein coupled receptors family 1 profile" evidence="10">
    <location>
        <begin position="1"/>
        <end position="86"/>
    </location>
</feature>
<keyword evidence="8" id="KW-0807">Transducer</keyword>
<dbReference type="InterPro" id="IPR017452">
    <property type="entry name" value="GPCR_Rhodpsn_7TM"/>
</dbReference>
<dbReference type="InterPro" id="IPR000276">
    <property type="entry name" value="GPCR_Rhodpsn"/>
</dbReference>
<proteinExistence type="inferred from homology"/>
<dbReference type="EMBL" id="JANEYF010001674">
    <property type="protein sequence ID" value="KAJ8959780.1"/>
    <property type="molecule type" value="Genomic_DNA"/>
</dbReference>
<keyword evidence="7" id="KW-0675">Receptor</keyword>
<comment type="caution">
    <text evidence="11">The sequence shown here is derived from an EMBL/GenBank/DDBJ whole genome shotgun (WGS) entry which is preliminary data.</text>
</comment>
<evidence type="ECO:0000313" key="12">
    <source>
        <dbReference type="Proteomes" id="UP001162156"/>
    </source>
</evidence>
<keyword evidence="12" id="KW-1185">Reference proteome</keyword>
<evidence type="ECO:0000256" key="8">
    <source>
        <dbReference type="ARBA" id="ARBA00023224"/>
    </source>
</evidence>
<name>A0AAV8Z8C0_9CUCU</name>
<keyword evidence="3 9" id="KW-0812">Transmembrane</keyword>
<evidence type="ECO:0000256" key="4">
    <source>
        <dbReference type="ARBA" id="ARBA00022989"/>
    </source>
</evidence>
<evidence type="ECO:0000256" key="3">
    <source>
        <dbReference type="ARBA" id="ARBA00022692"/>
    </source>
</evidence>
<keyword evidence="4 9" id="KW-1133">Transmembrane helix</keyword>
<dbReference type="GO" id="GO:0042923">
    <property type="term" value="F:neuropeptide binding"/>
    <property type="evidence" value="ECO:0007669"/>
    <property type="project" value="TreeGrafter"/>
</dbReference>
<organism evidence="11 12">
    <name type="scientific">Rhamnusium bicolor</name>
    <dbReference type="NCBI Taxonomy" id="1586634"/>
    <lineage>
        <taxon>Eukaryota</taxon>
        <taxon>Metazoa</taxon>
        <taxon>Ecdysozoa</taxon>
        <taxon>Arthropoda</taxon>
        <taxon>Hexapoda</taxon>
        <taxon>Insecta</taxon>
        <taxon>Pterygota</taxon>
        <taxon>Neoptera</taxon>
        <taxon>Endopterygota</taxon>
        <taxon>Coleoptera</taxon>
        <taxon>Polyphaga</taxon>
        <taxon>Cucujiformia</taxon>
        <taxon>Chrysomeloidea</taxon>
        <taxon>Cerambycidae</taxon>
        <taxon>Lepturinae</taxon>
        <taxon>Rhagiini</taxon>
        <taxon>Rhamnusium</taxon>
    </lineage>
</organism>
<dbReference type="GO" id="GO:0005886">
    <property type="term" value="C:plasma membrane"/>
    <property type="evidence" value="ECO:0007669"/>
    <property type="project" value="TreeGrafter"/>
</dbReference>
<dbReference type="Proteomes" id="UP001162156">
    <property type="component" value="Unassembled WGS sequence"/>
</dbReference>
<comment type="similarity">
    <text evidence="2">Belongs to the G-protein coupled receptor 1 family.</text>
</comment>
<reference evidence="11" key="1">
    <citation type="journal article" date="2023" name="Insect Mol. Biol.">
        <title>Genome sequencing provides insights into the evolution of gene families encoding plant cell wall-degrading enzymes in longhorned beetles.</title>
        <authorList>
            <person name="Shin N.R."/>
            <person name="Okamura Y."/>
            <person name="Kirsch R."/>
            <person name="Pauchet Y."/>
        </authorList>
    </citation>
    <scope>NUCLEOTIDE SEQUENCE</scope>
    <source>
        <strain evidence="11">RBIC_L_NR</strain>
    </source>
</reference>